<evidence type="ECO:0000313" key="1">
    <source>
        <dbReference type="EMBL" id="PIO77312.1"/>
    </source>
</evidence>
<evidence type="ECO:0008006" key="3">
    <source>
        <dbReference type="Google" id="ProtNLM"/>
    </source>
</evidence>
<reference evidence="1 2" key="1">
    <citation type="submission" date="2015-09" db="EMBL/GenBank/DDBJ databases">
        <title>Draft genome of the parasitic nematode Teladorsagia circumcincta isolate WARC Sus (inbred).</title>
        <authorList>
            <person name="Mitreva M."/>
        </authorList>
    </citation>
    <scope>NUCLEOTIDE SEQUENCE [LARGE SCALE GENOMIC DNA]</scope>
    <source>
        <strain evidence="1 2">S</strain>
    </source>
</reference>
<gene>
    <name evidence="1" type="ORF">TELCIR_00586</name>
</gene>
<evidence type="ECO:0000313" key="2">
    <source>
        <dbReference type="Proteomes" id="UP000230423"/>
    </source>
</evidence>
<keyword evidence="2" id="KW-1185">Reference proteome</keyword>
<dbReference type="SUPFAM" id="SSF56112">
    <property type="entry name" value="Protein kinase-like (PK-like)"/>
    <property type="match status" value="1"/>
</dbReference>
<dbReference type="AlphaFoldDB" id="A0A2G9V5R9"/>
<sequence length="87" mass="9838">MPRFPETTPKEISNLASRIWVLDPQERPSMKDVNYSLLATSRIFGPPPPENFTLNKLEGVCRTNTICQYSVEDTAEEDDEAADGYVM</sequence>
<protein>
    <recommendedName>
        <fullName evidence="3">Serine-threonine/tyrosine-protein kinase catalytic domain-containing protein</fullName>
    </recommendedName>
</protein>
<organism evidence="1 2">
    <name type="scientific">Teladorsagia circumcincta</name>
    <name type="common">Brown stomach worm</name>
    <name type="synonym">Ostertagia circumcincta</name>
    <dbReference type="NCBI Taxonomy" id="45464"/>
    <lineage>
        <taxon>Eukaryota</taxon>
        <taxon>Metazoa</taxon>
        <taxon>Ecdysozoa</taxon>
        <taxon>Nematoda</taxon>
        <taxon>Chromadorea</taxon>
        <taxon>Rhabditida</taxon>
        <taxon>Rhabditina</taxon>
        <taxon>Rhabditomorpha</taxon>
        <taxon>Strongyloidea</taxon>
        <taxon>Trichostrongylidae</taxon>
        <taxon>Teladorsagia</taxon>
    </lineage>
</organism>
<dbReference type="EMBL" id="KZ345003">
    <property type="protein sequence ID" value="PIO77312.1"/>
    <property type="molecule type" value="Genomic_DNA"/>
</dbReference>
<dbReference type="Gene3D" id="1.10.510.10">
    <property type="entry name" value="Transferase(Phosphotransferase) domain 1"/>
    <property type="match status" value="1"/>
</dbReference>
<dbReference type="InterPro" id="IPR011009">
    <property type="entry name" value="Kinase-like_dom_sf"/>
</dbReference>
<accession>A0A2G9V5R9</accession>
<proteinExistence type="predicted"/>
<dbReference type="Proteomes" id="UP000230423">
    <property type="component" value="Unassembled WGS sequence"/>
</dbReference>
<name>A0A2G9V5R9_TELCI</name>